<organism evidence="11">
    <name type="scientific">freshwater metagenome</name>
    <dbReference type="NCBI Taxonomy" id="449393"/>
    <lineage>
        <taxon>unclassified sequences</taxon>
        <taxon>metagenomes</taxon>
        <taxon>ecological metagenomes</taxon>
    </lineage>
</organism>
<feature type="compositionally biased region" description="Polar residues" evidence="7">
    <location>
        <begin position="1"/>
        <end position="10"/>
    </location>
</feature>
<dbReference type="InterPro" id="IPR027417">
    <property type="entry name" value="P-loop_NTPase"/>
</dbReference>
<dbReference type="InterPro" id="IPR017871">
    <property type="entry name" value="ABC_transporter-like_CS"/>
</dbReference>
<dbReference type="Gene3D" id="3.40.50.300">
    <property type="entry name" value="P-loop containing nucleotide triphosphate hydrolases"/>
    <property type="match status" value="1"/>
</dbReference>
<evidence type="ECO:0000256" key="8">
    <source>
        <dbReference type="SAM" id="Phobius"/>
    </source>
</evidence>
<dbReference type="PANTHER" id="PTHR24221">
    <property type="entry name" value="ATP-BINDING CASSETTE SUB-FAMILY B"/>
    <property type="match status" value="1"/>
</dbReference>
<dbReference type="SUPFAM" id="SSF90123">
    <property type="entry name" value="ABC transporter transmembrane region"/>
    <property type="match status" value="1"/>
</dbReference>
<feature type="domain" description="ABC transporter" evidence="9">
    <location>
        <begin position="371"/>
        <end position="599"/>
    </location>
</feature>
<evidence type="ECO:0000256" key="2">
    <source>
        <dbReference type="ARBA" id="ARBA00022692"/>
    </source>
</evidence>
<dbReference type="PROSITE" id="PS50893">
    <property type="entry name" value="ABC_TRANSPORTER_2"/>
    <property type="match status" value="1"/>
</dbReference>
<dbReference type="Pfam" id="PF00664">
    <property type="entry name" value="ABC_membrane"/>
    <property type="match status" value="1"/>
</dbReference>
<protein>
    <submittedName>
        <fullName evidence="11">Unannotated protein</fullName>
    </submittedName>
</protein>
<feature type="transmembrane region" description="Helical" evidence="8">
    <location>
        <begin position="281"/>
        <end position="302"/>
    </location>
</feature>
<evidence type="ECO:0000256" key="6">
    <source>
        <dbReference type="ARBA" id="ARBA00023136"/>
    </source>
</evidence>
<evidence type="ECO:0000256" key="5">
    <source>
        <dbReference type="ARBA" id="ARBA00022989"/>
    </source>
</evidence>
<feature type="transmembrane region" description="Helical" evidence="8">
    <location>
        <begin position="165"/>
        <end position="187"/>
    </location>
</feature>
<feature type="domain" description="ABC transmembrane type-1" evidence="10">
    <location>
        <begin position="51"/>
        <end position="338"/>
    </location>
</feature>
<dbReference type="AlphaFoldDB" id="A0A6J6H2D3"/>
<dbReference type="GO" id="GO:0005524">
    <property type="term" value="F:ATP binding"/>
    <property type="evidence" value="ECO:0007669"/>
    <property type="project" value="UniProtKB-KW"/>
</dbReference>
<dbReference type="InterPro" id="IPR039421">
    <property type="entry name" value="Type_1_exporter"/>
</dbReference>
<dbReference type="GO" id="GO:0034040">
    <property type="term" value="F:ATPase-coupled lipid transmembrane transporter activity"/>
    <property type="evidence" value="ECO:0007669"/>
    <property type="project" value="TreeGrafter"/>
</dbReference>
<dbReference type="PANTHER" id="PTHR24221:SF654">
    <property type="entry name" value="ATP-BINDING CASSETTE SUB-FAMILY B MEMBER 6"/>
    <property type="match status" value="1"/>
</dbReference>
<reference evidence="11" key="1">
    <citation type="submission" date="2020-05" db="EMBL/GenBank/DDBJ databases">
        <authorList>
            <person name="Chiriac C."/>
            <person name="Salcher M."/>
            <person name="Ghai R."/>
            <person name="Kavagutti S V."/>
        </authorList>
    </citation>
    <scope>NUCLEOTIDE SEQUENCE</scope>
</reference>
<dbReference type="InterPro" id="IPR036640">
    <property type="entry name" value="ABC1_TM_sf"/>
</dbReference>
<evidence type="ECO:0000256" key="7">
    <source>
        <dbReference type="SAM" id="MobiDB-lite"/>
    </source>
</evidence>
<dbReference type="InterPro" id="IPR011527">
    <property type="entry name" value="ABC1_TM_dom"/>
</dbReference>
<dbReference type="GO" id="GO:0016020">
    <property type="term" value="C:membrane"/>
    <property type="evidence" value="ECO:0007669"/>
    <property type="project" value="UniProtKB-SubCell"/>
</dbReference>
<dbReference type="Pfam" id="PF00005">
    <property type="entry name" value="ABC_tran"/>
    <property type="match status" value="1"/>
</dbReference>
<dbReference type="PROSITE" id="PS00211">
    <property type="entry name" value="ABC_TRANSPORTER_1"/>
    <property type="match status" value="1"/>
</dbReference>
<evidence type="ECO:0000259" key="9">
    <source>
        <dbReference type="PROSITE" id="PS50893"/>
    </source>
</evidence>
<dbReference type="SMART" id="SM00382">
    <property type="entry name" value="AAA"/>
    <property type="match status" value="1"/>
</dbReference>
<feature type="region of interest" description="Disordered" evidence="7">
    <location>
        <begin position="1"/>
        <end position="26"/>
    </location>
</feature>
<keyword evidence="4" id="KW-0067">ATP-binding</keyword>
<gene>
    <name evidence="11" type="ORF">UFOPK1826_00987</name>
</gene>
<dbReference type="GO" id="GO:0140359">
    <property type="term" value="F:ABC-type transporter activity"/>
    <property type="evidence" value="ECO:0007669"/>
    <property type="project" value="InterPro"/>
</dbReference>
<evidence type="ECO:0000256" key="3">
    <source>
        <dbReference type="ARBA" id="ARBA00022741"/>
    </source>
</evidence>
<keyword evidence="5 8" id="KW-1133">Transmembrane helix</keyword>
<dbReference type="InterPro" id="IPR003593">
    <property type="entry name" value="AAA+_ATPase"/>
</dbReference>
<accession>A0A6J6H2D3</accession>
<keyword evidence="6 8" id="KW-0472">Membrane</keyword>
<feature type="transmembrane region" description="Helical" evidence="8">
    <location>
        <begin position="193"/>
        <end position="213"/>
    </location>
</feature>
<name>A0A6J6H2D3_9ZZZZ</name>
<keyword evidence="3" id="KW-0547">Nucleotide-binding</keyword>
<dbReference type="GO" id="GO:0016887">
    <property type="term" value="F:ATP hydrolysis activity"/>
    <property type="evidence" value="ECO:0007669"/>
    <property type="project" value="InterPro"/>
</dbReference>
<comment type="subcellular location">
    <subcellularLocation>
        <location evidence="1">Membrane</location>
        <topology evidence="1">Multi-pass membrane protein</topology>
    </subcellularLocation>
</comment>
<evidence type="ECO:0000256" key="1">
    <source>
        <dbReference type="ARBA" id="ARBA00004141"/>
    </source>
</evidence>
<feature type="transmembrane region" description="Helical" evidence="8">
    <location>
        <begin position="91"/>
        <end position="113"/>
    </location>
</feature>
<dbReference type="InterPro" id="IPR003439">
    <property type="entry name" value="ABC_transporter-like_ATP-bd"/>
</dbReference>
<dbReference type="Gene3D" id="1.20.1560.10">
    <property type="entry name" value="ABC transporter type 1, transmembrane domain"/>
    <property type="match status" value="1"/>
</dbReference>
<proteinExistence type="predicted"/>
<dbReference type="EMBL" id="CAEZUN010000121">
    <property type="protein sequence ID" value="CAB4605989.1"/>
    <property type="molecule type" value="Genomic_DNA"/>
</dbReference>
<sequence length="606" mass="65943">MVKNDVTSRSDLLGESDISDTSEDNSTANSRLREALQLIRVIVKFHPRLFAIAVSGAAVFAVCTVGSSIGVRWMVDRVILIRFNEGELDTSAIIIGACLVIGIGLVRAAGVVVRRSFAGKTEWRTAESITNQVLDHVVAQPIKWHRKRMTGDIVARCGVDSDASVSILAPLPFASSVLVMMVVSSIWMLSVDIPLGVLAIVVFPILLMLNISYQKRIDRFYALAQDELGALSQAVHESFDGVMVVKSFGAENRETERLAVITSRLRNARIDAVSVRSSFEAAIDAIPSLINITLIVLGAIRVKTGAMSVGDLTSFIYLFTLLVFPLRIIGYLFSEIPHSVAGWRRVREVLDEPVGQDPNELIRQPKFGVALSCENLNFSHTPENSVLKDLSLEILSGRTVAIVGATGCGKTTLLHLLSGLIESDSGTISVQPGGVGLVFQEAFLFAESLRFNITLDSSITDAQVNKSLRIAECTDFVNDLTNGLDTIMGERGVSLSGGQRQRIALARAIAHNRAVLLLDDTTSALDPATEARVVNNLREMSLTATNTTNKTTVVIVASRPSTIALADEVLYLRNGQIADHAPHDVLYTRNSDYRELINAFEHDRHE</sequence>
<dbReference type="PROSITE" id="PS50929">
    <property type="entry name" value="ABC_TM1F"/>
    <property type="match status" value="1"/>
</dbReference>
<keyword evidence="2 8" id="KW-0812">Transmembrane</keyword>
<dbReference type="SUPFAM" id="SSF52540">
    <property type="entry name" value="P-loop containing nucleoside triphosphate hydrolases"/>
    <property type="match status" value="1"/>
</dbReference>
<evidence type="ECO:0000313" key="11">
    <source>
        <dbReference type="EMBL" id="CAB4605989.1"/>
    </source>
</evidence>
<feature type="transmembrane region" description="Helical" evidence="8">
    <location>
        <begin position="49"/>
        <end position="71"/>
    </location>
</feature>
<feature type="transmembrane region" description="Helical" evidence="8">
    <location>
        <begin position="314"/>
        <end position="334"/>
    </location>
</feature>
<evidence type="ECO:0000256" key="4">
    <source>
        <dbReference type="ARBA" id="ARBA00022840"/>
    </source>
</evidence>
<evidence type="ECO:0000259" key="10">
    <source>
        <dbReference type="PROSITE" id="PS50929"/>
    </source>
</evidence>